<gene>
    <name evidence="1" type="ORF">BKG76_04320</name>
</gene>
<evidence type="ECO:0000313" key="1">
    <source>
        <dbReference type="EMBL" id="OHU30936.1"/>
    </source>
</evidence>
<protein>
    <submittedName>
        <fullName evidence="1">Uncharacterized protein</fullName>
    </submittedName>
</protein>
<dbReference type="Proteomes" id="UP000179616">
    <property type="component" value="Unassembled WGS sequence"/>
</dbReference>
<dbReference type="AlphaFoldDB" id="A0A1S1LDS0"/>
<comment type="caution">
    <text evidence="1">The sequence shown here is derived from an EMBL/GenBank/DDBJ whole genome shotgun (WGS) entry which is preliminary data.</text>
</comment>
<dbReference type="GeneID" id="57166015"/>
<dbReference type="EMBL" id="MLIK01000004">
    <property type="protein sequence ID" value="OHU30936.1"/>
    <property type="molecule type" value="Genomic_DNA"/>
</dbReference>
<dbReference type="STRING" id="948102.BKG76_04320"/>
<proteinExistence type="predicted"/>
<name>A0A1S1LDS0_9MYCO</name>
<accession>A0A1S1LDS0</accession>
<dbReference type="RefSeq" id="WP_070936272.1">
    <property type="nucleotide sequence ID" value="NZ_MLIK01000004.1"/>
</dbReference>
<sequence>MSTPDAYYYQRLQGLIDGLVERTRSAIQADQTMWDRAGKDTYELSLKRTSMRIYSRDGDGTRPYIFELYDANGTLVERLEDDVFGTNVELGELYQLVAHGKLTKAKEDALNEALSELDIPEPPAF</sequence>
<evidence type="ECO:0000313" key="2">
    <source>
        <dbReference type="Proteomes" id="UP000179616"/>
    </source>
</evidence>
<organism evidence="1 2">
    <name type="scientific">Mycobacteroides franklinii</name>
    <dbReference type="NCBI Taxonomy" id="948102"/>
    <lineage>
        <taxon>Bacteria</taxon>
        <taxon>Bacillati</taxon>
        <taxon>Actinomycetota</taxon>
        <taxon>Actinomycetes</taxon>
        <taxon>Mycobacteriales</taxon>
        <taxon>Mycobacteriaceae</taxon>
        <taxon>Mycobacteroides</taxon>
    </lineage>
</organism>
<reference evidence="1 2" key="1">
    <citation type="submission" date="2016-10" db="EMBL/GenBank/DDBJ databases">
        <title>Evaluation of Human, Veterinary and Environmental Mycobacterium chelonae Isolates by Core Genome Phylogenomic Analysis, Targeted Gene Comparison, and Anti-microbial Susceptibility Patterns: A Tale of Mistaken Identities.</title>
        <authorList>
            <person name="Fogelson S.B."/>
            <person name="Camus A.C."/>
            <person name="Lorenz W."/>
            <person name="Vasireddy R."/>
            <person name="Vasireddy S."/>
            <person name="Smith T."/>
            <person name="Brown-Elliott B.A."/>
            <person name="Wallace R.J.Jr."/>
            <person name="Hasan N.A."/>
            <person name="Reischl U."/>
            <person name="Sanchez S."/>
        </authorList>
    </citation>
    <scope>NUCLEOTIDE SEQUENCE [LARGE SCALE GENOMIC DNA]</scope>
    <source>
        <strain evidence="1 2">1559</strain>
    </source>
</reference>